<evidence type="ECO:0000313" key="1">
    <source>
        <dbReference type="Ensembl" id="ENSMFAP00000049226.1"/>
    </source>
</evidence>
<dbReference type="PANTHER" id="PTHR12138">
    <property type="entry name" value="PRIMATE-EXPANDED PROTEIN FAMILY"/>
    <property type="match status" value="1"/>
</dbReference>
<organism evidence="1 2">
    <name type="scientific">Macaca fascicularis</name>
    <name type="common">Crab-eating macaque</name>
    <name type="synonym">Cynomolgus monkey</name>
    <dbReference type="NCBI Taxonomy" id="9541"/>
    <lineage>
        <taxon>Eukaryota</taxon>
        <taxon>Metazoa</taxon>
        <taxon>Chordata</taxon>
        <taxon>Craniata</taxon>
        <taxon>Vertebrata</taxon>
        <taxon>Euteleostomi</taxon>
        <taxon>Mammalia</taxon>
        <taxon>Eutheria</taxon>
        <taxon>Euarchontoglires</taxon>
        <taxon>Primates</taxon>
        <taxon>Haplorrhini</taxon>
        <taxon>Catarrhini</taxon>
        <taxon>Cercopithecidae</taxon>
        <taxon>Cercopithecinae</taxon>
        <taxon>Macaca</taxon>
    </lineage>
</organism>
<name>A0A7N9IAV1_MACFA</name>
<reference evidence="1 2" key="1">
    <citation type="submission" date="2013-03" db="EMBL/GenBank/DDBJ databases">
        <authorList>
            <person name="Warren W."/>
            <person name="Wilson R.K."/>
        </authorList>
    </citation>
    <scope>NUCLEOTIDE SEQUENCE</scope>
</reference>
<sequence length="152" mass="17194">MLRHTPCLGRPGEGLQETHFVVVVVVEIESGSVARLECSDATLAHCNLRLPGSSDSLASASRVARTTDMCHHAQLIFVFLVETKFHHVDQDGLDLSTSWFARLGLPKCWDYRREPPRSAKTHFKQAHHPAANAQITWFQQRLLFSHREVQRG</sequence>
<protein>
    <submittedName>
        <fullName evidence="1">Uncharacterized protein</fullName>
    </submittedName>
</protein>
<reference evidence="1" key="2">
    <citation type="submission" date="2025-08" db="UniProtKB">
        <authorList>
            <consortium name="Ensembl"/>
        </authorList>
    </citation>
    <scope>IDENTIFICATION</scope>
</reference>
<evidence type="ECO:0000313" key="2">
    <source>
        <dbReference type="Proteomes" id="UP000233100"/>
    </source>
</evidence>
<dbReference type="Proteomes" id="UP000233100">
    <property type="component" value="Chromosome 17"/>
</dbReference>
<dbReference type="PANTHER" id="PTHR12138:SF162">
    <property type="entry name" value="CHROMOSOME UNDETERMINED SCAFFOLD_275, WHOLE GENOME SHOTGUN SEQUENCE"/>
    <property type="match status" value="1"/>
</dbReference>
<accession>A0A7N9IAV1</accession>
<keyword evidence="2" id="KW-1185">Reference proteome</keyword>
<proteinExistence type="predicted"/>
<dbReference type="GeneTree" id="ENSGT01150000286943"/>
<reference evidence="1" key="3">
    <citation type="submission" date="2025-09" db="UniProtKB">
        <authorList>
            <consortium name="Ensembl"/>
        </authorList>
    </citation>
    <scope>IDENTIFICATION</scope>
</reference>
<dbReference type="AlphaFoldDB" id="A0A7N9IAV1"/>
<dbReference type="Ensembl" id="ENSMFAT00000082029.1">
    <property type="protein sequence ID" value="ENSMFAP00000049226.1"/>
    <property type="gene ID" value="ENSMFAG00000050832.1"/>
</dbReference>